<protein>
    <recommendedName>
        <fullName evidence="2">FAD-binding 8 domain-containing protein</fullName>
    </recommendedName>
</protein>
<evidence type="ECO:0000256" key="1">
    <source>
        <dbReference type="ARBA" id="ARBA00022448"/>
    </source>
</evidence>
<dbReference type="GO" id="GO:0006826">
    <property type="term" value="P:iron ion transport"/>
    <property type="evidence" value="ECO:0007669"/>
    <property type="project" value="TreeGrafter"/>
</dbReference>
<dbReference type="RefSeq" id="XP_025426569.1">
    <property type="nucleotide sequence ID" value="XM_025572317.1"/>
</dbReference>
<keyword evidence="1" id="KW-0813">Transport</keyword>
<dbReference type="SUPFAM" id="SSF52343">
    <property type="entry name" value="Ferredoxin reductase-like, C-terminal NADP-linked domain"/>
    <property type="match status" value="1"/>
</dbReference>
<feature type="domain" description="FAD-binding 8" evidence="2">
    <location>
        <begin position="18"/>
        <end position="142"/>
    </location>
</feature>
<dbReference type="GeneID" id="37073545"/>
<organism evidence="3 4">
    <name type="scientific">Aspergillus saccharolyticus JOP 1030-1</name>
    <dbReference type="NCBI Taxonomy" id="1450539"/>
    <lineage>
        <taxon>Eukaryota</taxon>
        <taxon>Fungi</taxon>
        <taxon>Dikarya</taxon>
        <taxon>Ascomycota</taxon>
        <taxon>Pezizomycotina</taxon>
        <taxon>Eurotiomycetes</taxon>
        <taxon>Eurotiomycetidae</taxon>
        <taxon>Eurotiales</taxon>
        <taxon>Aspergillaceae</taxon>
        <taxon>Aspergillus</taxon>
        <taxon>Aspergillus subgen. Circumdati</taxon>
    </lineage>
</organism>
<dbReference type="PANTHER" id="PTHR32361:SF26">
    <property type="entry name" value="FAD-BINDING 8 DOMAIN-CONTAINING PROTEIN-RELATED"/>
    <property type="match status" value="1"/>
</dbReference>
<dbReference type="InterPro" id="IPR051410">
    <property type="entry name" value="Ferric/Cupric_Reductase"/>
</dbReference>
<dbReference type="EMBL" id="KZ821281">
    <property type="protein sequence ID" value="PYH40587.1"/>
    <property type="molecule type" value="Genomic_DNA"/>
</dbReference>
<keyword evidence="4" id="KW-1185">Reference proteome</keyword>
<name>A0A318Z2Q9_9EURO</name>
<gene>
    <name evidence="3" type="ORF">BP01DRAFT_307866</name>
</gene>
<accession>A0A318Z2Q9</accession>
<evidence type="ECO:0000313" key="3">
    <source>
        <dbReference type="EMBL" id="PYH40587.1"/>
    </source>
</evidence>
<dbReference type="CDD" id="cd06186">
    <property type="entry name" value="NOX_Duox_like_FAD_NADP"/>
    <property type="match status" value="1"/>
</dbReference>
<dbReference type="Proteomes" id="UP000248349">
    <property type="component" value="Unassembled WGS sequence"/>
</dbReference>
<dbReference type="InterPro" id="IPR013112">
    <property type="entry name" value="FAD-bd_8"/>
</dbReference>
<dbReference type="GO" id="GO:0015677">
    <property type="term" value="P:copper ion import"/>
    <property type="evidence" value="ECO:0007669"/>
    <property type="project" value="TreeGrafter"/>
</dbReference>
<reference evidence="3 4" key="1">
    <citation type="submission" date="2016-12" db="EMBL/GenBank/DDBJ databases">
        <title>The genomes of Aspergillus section Nigri reveals drivers in fungal speciation.</title>
        <authorList>
            <consortium name="DOE Joint Genome Institute"/>
            <person name="Vesth T.C."/>
            <person name="Nybo J."/>
            <person name="Theobald S."/>
            <person name="Brandl J."/>
            <person name="Frisvad J.C."/>
            <person name="Nielsen K.F."/>
            <person name="Lyhne E.K."/>
            <person name="Kogle M.E."/>
            <person name="Kuo A."/>
            <person name="Riley R."/>
            <person name="Clum A."/>
            <person name="Nolan M."/>
            <person name="Lipzen A."/>
            <person name="Salamov A."/>
            <person name="Henrissat B."/>
            <person name="Wiebenga A."/>
            <person name="De Vries R.P."/>
            <person name="Grigoriev I.V."/>
            <person name="Mortensen U.H."/>
            <person name="Andersen M.R."/>
            <person name="Baker S.E."/>
        </authorList>
    </citation>
    <scope>NUCLEOTIDE SEQUENCE [LARGE SCALE GENOMIC DNA]</scope>
    <source>
        <strain evidence="3 4">JOP 1030-1</strain>
    </source>
</reference>
<dbReference type="InterPro" id="IPR039261">
    <property type="entry name" value="FNR_nucleotide-bd"/>
</dbReference>
<evidence type="ECO:0000259" key="2">
    <source>
        <dbReference type="Pfam" id="PF08022"/>
    </source>
</evidence>
<dbReference type="STRING" id="1450539.A0A318Z2Q9"/>
<dbReference type="GO" id="GO:0000293">
    <property type="term" value="F:ferric-chelate reductase activity"/>
    <property type="evidence" value="ECO:0007669"/>
    <property type="project" value="TreeGrafter"/>
</dbReference>
<dbReference type="PANTHER" id="PTHR32361">
    <property type="entry name" value="FERRIC/CUPRIC REDUCTASE TRANSMEMBRANE COMPONENT"/>
    <property type="match status" value="1"/>
</dbReference>
<dbReference type="GO" id="GO:0006879">
    <property type="term" value="P:intracellular iron ion homeostasis"/>
    <property type="evidence" value="ECO:0007669"/>
    <property type="project" value="TreeGrafter"/>
</dbReference>
<dbReference type="Gene3D" id="3.40.50.80">
    <property type="entry name" value="Nucleotide-binding domain of ferredoxin-NADP reductase (FNR) module"/>
    <property type="match status" value="1"/>
</dbReference>
<dbReference type="GO" id="GO:0005886">
    <property type="term" value="C:plasma membrane"/>
    <property type="evidence" value="ECO:0007669"/>
    <property type="project" value="TreeGrafter"/>
</dbReference>
<dbReference type="AlphaFoldDB" id="A0A318Z2Q9"/>
<sequence length="565" mass="65660">MIAVYHSHGERQLQDNSTEDPLIRLLVTLPRGWTLKPGQTVYLYVRTNNPWSFLQGHPFSVVWWNDARRENGRTDDEDLGQDLSILGKDGIRREEPVTEVESNVGNPFAFWLLVQPRWGFTKDLAAYGTSTKLRAVVDGPYGGDFNFKDYGHVILFAQGIGIAAQIPYMRQFFYGSLNGILPVRRISLIWETTERNLVTVEPWMTHLLTQDHDDYSRTLMLNIKLHVLDKQSGLRYGRRVSSFAGPMNVKDILSEEFQAQRGKTLITGHFYISNEIFHNAQLQDSVFFQTLFLKQMKPLSPRMFTFNTIEPNQHDFVSGFNPTPLREYHRRQHILASPLLIKIFNACKSNTASDPDAGAAKEQILAINIHIRELNAQNNLDSNFCTIAVDVFLYAWSNQDLNQYLHDFCRIHYLPVGWACQPPELYSRYQPYTCRYWEDCDWHIPTLLFNFVWQLRKADVNSDIIDDQETIVIEYGFEFNRRVSKFHSLHGNQTSTVGYIQTDNILRLLNNLGNCYSSKDKSGYETSRTNLRRECLLHNYPLCWVPDTFSLELSKKNLWFSREIV</sequence>
<dbReference type="Pfam" id="PF08022">
    <property type="entry name" value="FAD_binding_8"/>
    <property type="match status" value="1"/>
</dbReference>
<proteinExistence type="predicted"/>
<evidence type="ECO:0000313" key="4">
    <source>
        <dbReference type="Proteomes" id="UP000248349"/>
    </source>
</evidence>
<dbReference type="OrthoDB" id="4494341at2759"/>